<feature type="compositionally biased region" description="Basic residues" evidence="6">
    <location>
        <begin position="261"/>
        <end position="273"/>
    </location>
</feature>
<dbReference type="GO" id="GO:0070072">
    <property type="term" value="P:vacuolar proton-transporting V-type ATPase complex assembly"/>
    <property type="evidence" value="ECO:0007669"/>
    <property type="project" value="InterPro"/>
</dbReference>
<organism evidence="8 10">
    <name type="scientific">Saccharata proteae CBS 121410</name>
    <dbReference type="NCBI Taxonomy" id="1314787"/>
    <lineage>
        <taxon>Eukaryota</taxon>
        <taxon>Fungi</taxon>
        <taxon>Dikarya</taxon>
        <taxon>Ascomycota</taxon>
        <taxon>Pezizomycotina</taxon>
        <taxon>Dothideomycetes</taxon>
        <taxon>Dothideomycetes incertae sedis</taxon>
        <taxon>Botryosphaeriales</taxon>
        <taxon>Saccharataceae</taxon>
        <taxon>Saccharata</taxon>
    </lineage>
</organism>
<evidence type="ECO:0000256" key="6">
    <source>
        <dbReference type="SAM" id="MobiDB-lite"/>
    </source>
</evidence>
<sequence>MVLLTMTPAIVAAIEKCQAVASVEEMAKLQLADNPSLLYPRLGSPIAHEKLIGISEMLRAHTSYSKDDRSGSEIESEHAVRLNSLLRGSRVYAPPAQPKPEPSEEYKQLMARLRKEDEARRYERMLNPPPPLETFSQRFPASANTNMFPTATDLAKEEEDEVTYADVNRQLAMIANVLISIIACSVAIWIAARNWSVPSRLGLSMSGSILVAVAEVVIYAGYLRRIKEAKHEEKKKVEKKEIMDTWIIDGSSGVKSTGSNIRKRAKQQHKIEN</sequence>
<feature type="transmembrane region" description="Helical" evidence="7">
    <location>
        <begin position="203"/>
        <end position="222"/>
    </location>
</feature>
<evidence type="ECO:0000256" key="3">
    <source>
        <dbReference type="ARBA" id="ARBA00022824"/>
    </source>
</evidence>
<keyword evidence="4 7" id="KW-1133">Transmembrane helix</keyword>
<keyword evidence="3" id="KW-0256">Endoplasmic reticulum</keyword>
<evidence type="ECO:0000313" key="10">
    <source>
        <dbReference type="Proteomes" id="UP000799776"/>
    </source>
</evidence>
<dbReference type="EMBL" id="ML978716">
    <property type="protein sequence ID" value="KAF2088392.1"/>
    <property type="molecule type" value="Genomic_DNA"/>
</dbReference>
<dbReference type="Pfam" id="PF11712">
    <property type="entry name" value="Vma12"/>
    <property type="match status" value="1"/>
</dbReference>
<comment type="caution">
    <text evidence="8">The sequence shown here is derived from an EMBL/GenBank/DDBJ whole genome shotgun (WGS) entry which is preliminary data.</text>
</comment>
<dbReference type="Proteomes" id="UP000799776">
    <property type="component" value="Unassembled WGS sequence"/>
</dbReference>
<evidence type="ECO:0000256" key="7">
    <source>
        <dbReference type="SAM" id="Phobius"/>
    </source>
</evidence>
<dbReference type="AlphaFoldDB" id="A0A9P4HRQ2"/>
<feature type="transmembrane region" description="Helical" evidence="7">
    <location>
        <begin position="171"/>
        <end position="191"/>
    </location>
</feature>
<name>A0A9P4HRQ2_9PEZI</name>
<dbReference type="OrthoDB" id="19981at2759"/>
<accession>A0A9P4HRQ2</accession>
<gene>
    <name evidence="9" type="ORF">K490DRAFT_39210</name>
    <name evidence="8" type="ORF">K490DRAFT_49947</name>
</gene>
<feature type="region of interest" description="Disordered" evidence="6">
    <location>
        <begin position="252"/>
        <end position="273"/>
    </location>
</feature>
<evidence type="ECO:0000256" key="2">
    <source>
        <dbReference type="ARBA" id="ARBA00022692"/>
    </source>
</evidence>
<reference evidence="8" key="1">
    <citation type="journal article" date="2020" name="Stud. Mycol.">
        <title>101 Dothideomycetes genomes: a test case for predicting lifestyles and emergence of pathogens.</title>
        <authorList>
            <person name="Haridas S."/>
            <person name="Albert R."/>
            <person name="Binder M."/>
            <person name="Bloem J."/>
            <person name="Labutti K."/>
            <person name="Salamov A."/>
            <person name="Andreopoulos B."/>
            <person name="Baker S."/>
            <person name="Barry K."/>
            <person name="Bills G."/>
            <person name="Bluhm B."/>
            <person name="Cannon C."/>
            <person name="Castanera R."/>
            <person name="Culley D."/>
            <person name="Daum C."/>
            <person name="Ezra D."/>
            <person name="Gonzalez J."/>
            <person name="Henrissat B."/>
            <person name="Kuo A."/>
            <person name="Liang C."/>
            <person name="Lipzen A."/>
            <person name="Lutzoni F."/>
            <person name="Magnuson J."/>
            <person name="Mondo S."/>
            <person name="Nolan M."/>
            <person name="Ohm R."/>
            <person name="Pangilinan J."/>
            <person name="Park H.-J."/>
            <person name="Ramirez L."/>
            <person name="Alfaro M."/>
            <person name="Sun H."/>
            <person name="Tritt A."/>
            <person name="Yoshinaga Y."/>
            <person name="Zwiers L.-H."/>
            <person name="Turgeon B."/>
            <person name="Goodwin S."/>
            <person name="Spatafora J."/>
            <person name="Crous P."/>
            <person name="Grigoriev I."/>
        </authorList>
    </citation>
    <scope>NUCLEOTIDE SEQUENCE</scope>
    <source>
        <strain evidence="8">CBS 121410</strain>
    </source>
</reference>
<dbReference type="InterPro" id="IPR021013">
    <property type="entry name" value="ATPase_Vma12"/>
</dbReference>
<keyword evidence="2 7" id="KW-0812">Transmembrane</keyword>
<comment type="subcellular location">
    <subcellularLocation>
        <location evidence="1">Endoplasmic reticulum membrane</location>
        <topology evidence="1">Multi-pass membrane protein</topology>
    </subcellularLocation>
</comment>
<evidence type="ECO:0000313" key="8">
    <source>
        <dbReference type="EMBL" id="KAF2084110.1"/>
    </source>
</evidence>
<dbReference type="GO" id="GO:0005789">
    <property type="term" value="C:endoplasmic reticulum membrane"/>
    <property type="evidence" value="ECO:0007669"/>
    <property type="project" value="UniProtKB-SubCell"/>
</dbReference>
<dbReference type="PANTHER" id="PTHR31394">
    <property type="entry name" value="TRANSMEMBRANE PROTEIN 199"/>
    <property type="match status" value="1"/>
</dbReference>
<protein>
    <submittedName>
        <fullName evidence="8">Uncharacterized protein</fullName>
    </submittedName>
</protein>
<proteinExistence type="predicted"/>
<keyword evidence="5 7" id="KW-0472">Membrane</keyword>
<keyword evidence="10" id="KW-1185">Reference proteome</keyword>
<evidence type="ECO:0000256" key="5">
    <source>
        <dbReference type="ARBA" id="ARBA00023136"/>
    </source>
</evidence>
<evidence type="ECO:0000256" key="1">
    <source>
        <dbReference type="ARBA" id="ARBA00004477"/>
    </source>
</evidence>
<dbReference type="EMBL" id="ML978746">
    <property type="protein sequence ID" value="KAF2084110.1"/>
    <property type="molecule type" value="Genomic_DNA"/>
</dbReference>
<evidence type="ECO:0000256" key="4">
    <source>
        <dbReference type="ARBA" id="ARBA00022989"/>
    </source>
</evidence>
<dbReference type="PANTHER" id="PTHR31394:SF1">
    <property type="entry name" value="TRANSMEMBRANE PROTEIN 199"/>
    <property type="match status" value="1"/>
</dbReference>
<evidence type="ECO:0000313" key="9">
    <source>
        <dbReference type="EMBL" id="KAF2088392.1"/>
    </source>
</evidence>